<organism evidence="2">
    <name type="scientific">Echinostoma caproni</name>
    <dbReference type="NCBI Taxonomy" id="27848"/>
    <lineage>
        <taxon>Eukaryota</taxon>
        <taxon>Metazoa</taxon>
        <taxon>Spiralia</taxon>
        <taxon>Lophotrochozoa</taxon>
        <taxon>Platyhelminthes</taxon>
        <taxon>Trematoda</taxon>
        <taxon>Digenea</taxon>
        <taxon>Plagiorchiida</taxon>
        <taxon>Echinostomata</taxon>
        <taxon>Echinostomatoidea</taxon>
        <taxon>Echinostomatidae</taxon>
        <taxon>Echinostoma</taxon>
    </lineage>
</organism>
<name>A0A183AZB0_9TREM</name>
<proteinExistence type="predicted"/>
<evidence type="ECO:0000313" key="2">
    <source>
        <dbReference type="WBParaSite" id="ECPE_0001233101-mRNA-1"/>
    </source>
</evidence>
<reference evidence="2" key="1">
    <citation type="submission" date="2016-06" db="UniProtKB">
        <authorList>
            <consortium name="WormBaseParasite"/>
        </authorList>
    </citation>
    <scope>IDENTIFICATION</scope>
</reference>
<dbReference type="AlphaFoldDB" id="A0A183AZB0"/>
<sequence length="162" mass="18155">LTVKLTSKIFFNVFLINTNPRASSQAVEVDLLQDWIKSPRVVTIVHSADKRQSALFLCIGSQISKGVYLDLSASELIALDDVFRAERGPSTTVRITGRRLTKARHPHRTHKISLRVIRSNETEDSEQSHMVDRANGDKPNGRLEHNDSDEPTTPVRTQAKSV</sequence>
<evidence type="ECO:0000256" key="1">
    <source>
        <dbReference type="SAM" id="MobiDB-lite"/>
    </source>
</evidence>
<accession>A0A183AZB0</accession>
<feature type="compositionally biased region" description="Basic and acidic residues" evidence="1">
    <location>
        <begin position="118"/>
        <end position="148"/>
    </location>
</feature>
<dbReference type="Gene3D" id="2.30.29.110">
    <property type="match status" value="1"/>
</dbReference>
<dbReference type="WBParaSite" id="ECPE_0001233101-mRNA-1">
    <property type="protein sequence ID" value="ECPE_0001233101-mRNA-1"/>
    <property type="gene ID" value="ECPE_0001233101"/>
</dbReference>
<protein>
    <submittedName>
        <fullName evidence="2">PITH domain-containing protein</fullName>
    </submittedName>
</protein>
<feature type="region of interest" description="Disordered" evidence="1">
    <location>
        <begin position="117"/>
        <end position="162"/>
    </location>
</feature>